<dbReference type="GO" id="GO:0003755">
    <property type="term" value="F:peptidyl-prolyl cis-trans isomerase activity"/>
    <property type="evidence" value="ECO:0007669"/>
    <property type="project" value="UniProtKB-KW"/>
</dbReference>
<dbReference type="AlphaFoldDB" id="A0A9W8B706"/>
<evidence type="ECO:0000256" key="1">
    <source>
        <dbReference type="ARBA" id="ARBA00000971"/>
    </source>
</evidence>
<evidence type="ECO:0000259" key="7">
    <source>
        <dbReference type="PROSITE" id="PS50059"/>
    </source>
</evidence>
<name>A0A9W8B706_9FUNG</name>
<comment type="similarity">
    <text evidence="5">Belongs to the FKBP-type PPIase family. FKBP1 subfamily.</text>
</comment>
<dbReference type="OrthoDB" id="1902587at2759"/>
<dbReference type="Pfam" id="PF00254">
    <property type="entry name" value="FKBP_C"/>
    <property type="match status" value="1"/>
</dbReference>
<dbReference type="PROSITE" id="PS50059">
    <property type="entry name" value="FKBP_PPIASE"/>
    <property type="match status" value="1"/>
</dbReference>
<dbReference type="EMBL" id="JANBQB010000136">
    <property type="protein sequence ID" value="KAJ1981148.1"/>
    <property type="molecule type" value="Genomic_DNA"/>
</dbReference>
<sequence length="166" mass="17896">MAGALARQLTVLSSNTRLPRTPNVAAFMALRLSTTAAFRPLAAFASPLSPRLSLHHFRTMGVTREVIRQGTGPTPKPGDKVSIHYVGTLSNGKKFDSSRDRGSPFECIIGVGQVIRGWDEGVTQMKVGEKSNLICSPEYAYGSRSVGGIIPANSTLHFEVELLDIL</sequence>
<dbReference type="GO" id="GO:0005737">
    <property type="term" value="C:cytoplasm"/>
    <property type="evidence" value="ECO:0007669"/>
    <property type="project" value="TreeGrafter"/>
</dbReference>
<keyword evidence="4 6" id="KW-0413">Isomerase</keyword>
<feature type="domain" description="PPIase FKBP-type" evidence="7">
    <location>
        <begin position="78"/>
        <end position="166"/>
    </location>
</feature>
<dbReference type="InterPro" id="IPR050689">
    <property type="entry name" value="FKBP-type_PPIase"/>
</dbReference>
<reference evidence="8" key="1">
    <citation type="submission" date="2022-07" db="EMBL/GenBank/DDBJ databases">
        <title>Phylogenomic reconstructions and comparative analyses of Kickxellomycotina fungi.</title>
        <authorList>
            <person name="Reynolds N.K."/>
            <person name="Stajich J.E."/>
            <person name="Barry K."/>
            <person name="Grigoriev I.V."/>
            <person name="Crous P."/>
            <person name="Smith M.E."/>
        </authorList>
    </citation>
    <scope>NUCLEOTIDE SEQUENCE</scope>
    <source>
        <strain evidence="8">RSA 567</strain>
    </source>
</reference>
<proteinExistence type="inferred from homology"/>
<evidence type="ECO:0000256" key="2">
    <source>
        <dbReference type="ARBA" id="ARBA00013194"/>
    </source>
</evidence>
<dbReference type="Proteomes" id="UP001151582">
    <property type="component" value="Unassembled WGS sequence"/>
</dbReference>
<protein>
    <recommendedName>
        <fullName evidence="2 6">peptidylprolyl isomerase</fullName>
        <ecNumber evidence="2 6">5.2.1.8</ecNumber>
    </recommendedName>
</protein>
<dbReference type="EC" id="5.2.1.8" evidence="2 6"/>
<evidence type="ECO:0000313" key="8">
    <source>
        <dbReference type="EMBL" id="KAJ1981148.1"/>
    </source>
</evidence>
<dbReference type="Gene3D" id="3.10.50.40">
    <property type="match status" value="1"/>
</dbReference>
<dbReference type="InterPro" id="IPR046357">
    <property type="entry name" value="PPIase_dom_sf"/>
</dbReference>
<dbReference type="InterPro" id="IPR001179">
    <property type="entry name" value="PPIase_FKBP_dom"/>
</dbReference>
<dbReference type="SUPFAM" id="SSF54534">
    <property type="entry name" value="FKBP-like"/>
    <property type="match status" value="1"/>
</dbReference>
<evidence type="ECO:0000256" key="5">
    <source>
        <dbReference type="ARBA" id="ARBA00038106"/>
    </source>
</evidence>
<dbReference type="FunFam" id="3.10.50.40:FF:000025">
    <property type="entry name" value="Peptidylprolyl isomerase"/>
    <property type="match status" value="1"/>
</dbReference>
<accession>A0A9W8B706</accession>
<keyword evidence="9" id="KW-1185">Reference proteome</keyword>
<gene>
    <name evidence="8" type="primary">FPR1</name>
    <name evidence="8" type="ORF">H4R34_002184</name>
</gene>
<evidence type="ECO:0000313" key="9">
    <source>
        <dbReference type="Proteomes" id="UP001151582"/>
    </source>
</evidence>
<dbReference type="PANTHER" id="PTHR10516:SF443">
    <property type="entry name" value="FK506-BINDING PROTEIN 59-RELATED"/>
    <property type="match status" value="1"/>
</dbReference>
<keyword evidence="3 6" id="KW-0697">Rotamase</keyword>
<dbReference type="PANTHER" id="PTHR10516">
    <property type="entry name" value="PEPTIDYL-PROLYL CIS-TRANS ISOMERASE"/>
    <property type="match status" value="1"/>
</dbReference>
<comment type="caution">
    <text evidence="8">The sequence shown here is derived from an EMBL/GenBank/DDBJ whole genome shotgun (WGS) entry which is preliminary data.</text>
</comment>
<evidence type="ECO:0000256" key="6">
    <source>
        <dbReference type="PROSITE-ProRule" id="PRU00277"/>
    </source>
</evidence>
<evidence type="ECO:0000256" key="4">
    <source>
        <dbReference type="ARBA" id="ARBA00023235"/>
    </source>
</evidence>
<evidence type="ECO:0000256" key="3">
    <source>
        <dbReference type="ARBA" id="ARBA00023110"/>
    </source>
</evidence>
<organism evidence="8 9">
    <name type="scientific">Dimargaris verticillata</name>
    <dbReference type="NCBI Taxonomy" id="2761393"/>
    <lineage>
        <taxon>Eukaryota</taxon>
        <taxon>Fungi</taxon>
        <taxon>Fungi incertae sedis</taxon>
        <taxon>Zoopagomycota</taxon>
        <taxon>Kickxellomycotina</taxon>
        <taxon>Dimargaritomycetes</taxon>
        <taxon>Dimargaritales</taxon>
        <taxon>Dimargaritaceae</taxon>
        <taxon>Dimargaris</taxon>
    </lineage>
</organism>
<comment type="catalytic activity">
    <reaction evidence="1 6">
        <text>[protein]-peptidylproline (omega=180) = [protein]-peptidylproline (omega=0)</text>
        <dbReference type="Rhea" id="RHEA:16237"/>
        <dbReference type="Rhea" id="RHEA-COMP:10747"/>
        <dbReference type="Rhea" id="RHEA-COMP:10748"/>
        <dbReference type="ChEBI" id="CHEBI:83833"/>
        <dbReference type="ChEBI" id="CHEBI:83834"/>
        <dbReference type="EC" id="5.2.1.8"/>
    </reaction>
</comment>